<dbReference type="GeneID" id="95405087"/>
<keyword evidence="1" id="KW-0808">Transferase</keyword>
<accession>A0ABS4FCP1</accession>
<gene>
    <name evidence="1" type="ORF">J2Z18_003130</name>
</gene>
<dbReference type="PANTHER" id="PTHR37816:SF2">
    <property type="entry name" value="DNA TOPOLOGY MODULATION PROTEIN FLAR-RELATED PROTEIN"/>
    <property type="match status" value="1"/>
</dbReference>
<dbReference type="PANTHER" id="PTHR37816">
    <property type="entry name" value="YALI0E33011P"/>
    <property type="match status" value="1"/>
</dbReference>
<dbReference type="RefSeq" id="WP_007131278.1">
    <property type="nucleotide sequence ID" value="NZ_BOSA01000003.1"/>
</dbReference>
<proteinExistence type="predicted"/>
<protein>
    <submittedName>
        <fullName evidence="1">Adenylate kinase family enzyme</fullName>
    </submittedName>
</protein>
<dbReference type="InterPro" id="IPR012381">
    <property type="entry name" value="EutP_PduV"/>
</dbReference>
<dbReference type="InterPro" id="IPR027417">
    <property type="entry name" value="P-loop_NTPase"/>
</dbReference>
<dbReference type="EMBL" id="JAGGKI010000007">
    <property type="protein sequence ID" value="MBP1894027.1"/>
    <property type="molecule type" value="Genomic_DNA"/>
</dbReference>
<comment type="caution">
    <text evidence="1">The sequence shown here is derived from an EMBL/GenBank/DDBJ whole genome shotgun (WGS) entry which is preliminary data.</text>
</comment>
<keyword evidence="2" id="KW-1185">Reference proteome</keyword>
<organism evidence="1 2">
    <name type="scientific">Paenibacillus lactis</name>
    <dbReference type="NCBI Taxonomy" id="228574"/>
    <lineage>
        <taxon>Bacteria</taxon>
        <taxon>Bacillati</taxon>
        <taxon>Bacillota</taxon>
        <taxon>Bacilli</taxon>
        <taxon>Bacillales</taxon>
        <taxon>Paenibacillaceae</taxon>
        <taxon>Paenibacillus</taxon>
    </lineage>
</organism>
<name>A0ABS4FCP1_9BACL</name>
<dbReference type="SUPFAM" id="SSF52540">
    <property type="entry name" value="P-loop containing nucleoside triphosphate hydrolases"/>
    <property type="match status" value="1"/>
</dbReference>
<dbReference type="Pfam" id="PF10662">
    <property type="entry name" value="PduV-EutP"/>
    <property type="match status" value="1"/>
</dbReference>
<keyword evidence="1" id="KW-0418">Kinase</keyword>
<dbReference type="InterPro" id="IPR052922">
    <property type="entry name" value="Cytidylate_Kinase-2"/>
</dbReference>
<sequence length="161" mass="19345">MNKILIIGSVASGKTTLARRLSEQLHIPWLELDTIVHHQTSTGRYKRTEEEQIEVLLEIDRNGPWILEGTDRESYQCLYQMADTIIFLDTPLWKRRIRILTRFLKQNLGIEKCHYKPDRTMLMMMYKWTEDFERNRSHFEAKLTRHSEKLIRLRDNDSLNI</sequence>
<dbReference type="Proteomes" id="UP000706926">
    <property type="component" value="Unassembled WGS sequence"/>
</dbReference>
<evidence type="ECO:0000313" key="1">
    <source>
        <dbReference type="EMBL" id="MBP1894027.1"/>
    </source>
</evidence>
<dbReference type="GO" id="GO:0016301">
    <property type="term" value="F:kinase activity"/>
    <property type="evidence" value="ECO:0007669"/>
    <property type="project" value="UniProtKB-KW"/>
</dbReference>
<evidence type="ECO:0000313" key="2">
    <source>
        <dbReference type="Proteomes" id="UP000706926"/>
    </source>
</evidence>
<dbReference type="Gene3D" id="3.40.50.300">
    <property type="entry name" value="P-loop containing nucleotide triphosphate hydrolases"/>
    <property type="match status" value="1"/>
</dbReference>
<reference evidence="1 2" key="1">
    <citation type="submission" date="2021-03" db="EMBL/GenBank/DDBJ databases">
        <title>Genomic Encyclopedia of Type Strains, Phase IV (KMG-IV): sequencing the most valuable type-strain genomes for metagenomic binning, comparative biology and taxonomic classification.</title>
        <authorList>
            <person name="Goeker M."/>
        </authorList>
    </citation>
    <scope>NUCLEOTIDE SEQUENCE [LARGE SCALE GENOMIC DNA]</scope>
    <source>
        <strain evidence="1 2">DSM 15596</strain>
    </source>
</reference>